<dbReference type="PROSITE" id="PS51336">
    <property type="entry name" value="DM10"/>
    <property type="match status" value="3"/>
</dbReference>
<dbReference type="Pfam" id="PF06565">
    <property type="entry name" value="DM10_dom"/>
    <property type="match status" value="3"/>
</dbReference>
<dbReference type="GO" id="GO:0060285">
    <property type="term" value="P:cilium-dependent cell motility"/>
    <property type="evidence" value="ECO:0007669"/>
    <property type="project" value="TreeGrafter"/>
</dbReference>
<dbReference type="Proteomes" id="UP000019132">
    <property type="component" value="Unassembled WGS sequence"/>
</dbReference>
<proteinExistence type="predicted"/>
<organism evidence="8 9">
    <name type="scientific">Globisporangium ultimum (strain ATCC 200006 / CBS 805.95 / DAOM BR144)</name>
    <name type="common">Pythium ultimum</name>
    <dbReference type="NCBI Taxonomy" id="431595"/>
    <lineage>
        <taxon>Eukaryota</taxon>
        <taxon>Sar</taxon>
        <taxon>Stramenopiles</taxon>
        <taxon>Oomycota</taxon>
        <taxon>Peronosporomycetes</taxon>
        <taxon>Pythiales</taxon>
        <taxon>Pythiaceae</taxon>
        <taxon>Globisporangium</taxon>
    </lineage>
</organism>
<keyword evidence="3" id="KW-0963">Cytoplasm</keyword>
<dbReference type="PANTHER" id="PTHR12086:SF9">
    <property type="entry name" value="EF-HAND DOMAIN-CONTAINING PROTEIN 1"/>
    <property type="match status" value="1"/>
</dbReference>
<dbReference type="OMA" id="KWITNDR"/>
<reference evidence="9" key="1">
    <citation type="journal article" date="2010" name="Genome Biol.">
        <title>Genome sequence of the necrotrophic plant pathogen Pythium ultimum reveals original pathogenicity mechanisms and effector repertoire.</title>
        <authorList>
            <person name="Levesque C.A."/>
            <person name="Brouwer H."/>
            <person name="Cano L."/>
            <person name="Hamilton J.P."/>
            <person name="Holt C."/>
            <person name="Huitema E."/>
            <person name="Raffaele S."/>
            <person name="Robideau G.P."/>
            <person name="Thines M."/>
            <person name="Win J."/>
            <person name="Zerillo M.M."/>
            <person name="Beakes G.W."/>
            <person name="Boore J.L."/>
            <person name="Busam D."/>
            <person name="Dumas B."/>
            <person name="Ferriera S."/>
            <person name="Fuerstenberg S.I."/>
            <person name="Gachon C.M."/>
            <person name="Gaulin E."/>
            <person name="Govers F."/>
            <person name="Grenville-Briggs L."/>
            <person name="Horner N."/>
            <person name="Hostetler J."/>
            <person name="Jiang R.H."/>
            <person name="Johnson J."/>
            <person name="Krajaejun T."/>
            <person name="Lin H."/>
            <person name="Meijer H.J."/>
            <person name="Moore B."/>
            <person name="Morris P."/>
            <person name="Phuntmart V."/>
            <person name="Puiu D."/>
            <person name="Shetty J."/>
            <person name="Stajich J.E."/>
            <person name="Tripathy S."/>
            <person name="Wawra S."/>
            <person name="van West P."/>
            <person name="Whitty B.R."/>
            <person name="Coutinho P.M."/>
            <person name="Henrissat B."/>
            <person name="Martin F."/>
            <person name="Thomas P.D."/>
            <person name="Tyler B.M."/>
            <person name="De Vries R.P."/>
            <person name="Kamoun S."/>
            <person name="Yandell M."/>
            <person name="Tisserat N."/>
            <person name="Buell C.R."/>
        </authorList>
    </citation>
    <scope>NUCLEOTIDE SEQUENCE</scope>
    <source>
        <strain evidence="9">DAOM:BR144</strain>
    </source>
</reference>
<dbReference type="GO" id="GO:0007052">
    <property type="term" value="P:mitotic spindle organization"/>
    <property type="evidence" value="ECO:0007669"/>
    <property type="project" value="TreeGrafter"/>
</dbReference>
<dbReference type="InterPro" id="IPR006602">
    <property type="entry name" value="DM10_dom"/>
</dbReference>
<dbReference type="HOGENOM" id="CLU_018366_1_0_1"/>
<dbReference type="InterPro" id="IPR040193">
    <property type="entry name" value="EFHC1/EFHC2/EFHB"/>
</dbReference>
<dbReference type="GO" id="GO:0072686">
    <property type="term" value="C:mitotic spindle"/>
    <property type="evidence" value="ECO:0007669"/>
    <property type="project" value="TreeGrafter"/>
</dbReference>
<dbReference type="Gene3D" id="2.30.29.170">
    <property type="match status" value="3"/>
</dbReference>
<keyword evidence="5" id="KW-0206">Cytoskeleton</keyword>
<feature type="domain" description="DM10" evidence="7">
    <location>
        <begin position="456"/>
        <end position="575"/>
    </location>
</feature>
<feature type="domain" description="DM10" evidence="7">
    <location>
        <begin position="273"/>
        <end position="386"/>
    </location>
</feature>
<feature type="domain" description="DM10" evidence="7">
    <location>
        <begin position="119"/>
        <end position="223"/>
    </location>
</feature>
<evidence type="ECO:0000256" key="6">
    <source>
        <dbReference type="ARBA" id="ARBA00023273"/>
    </source>
</evidence>
<evidence type="ECO:0000313" key="8">
    <source>
        <dbReference type="EnsemblProtists" id="PYU1_T005258"/>
    </source>
</evidence>
<accession>K3WJW6</accession>
<dbReference type="PANTHER" id="PTHR12086">
    <property type="entry name" value="EF-HAND DOMAIN C-TERMINAL CONTAINING PROTEIN"/>
    <property type="match status" value="1"/>
</dbReference>
<dbReference type="InParanoid" id="K3WJW6"/>
<evidence type="ECO:0000256" key="2">
    <source>
        <dbReference type="ARBA" id="ARBA00004245"/>
    </source>
</evidence>
<evidence type="ECO:0000256" key="1">
    <source>
        <dbReference type="ARBA" id="ARBA00004138"/>
    </source>
</evidence>
<dbReference type="SMART" id="SM00676">
    <property type="entry name" value="DM10"/>
    <property type="match status" value="3"/>
</dbReference>
<dbReference type="EMBL" id="GL376633">
    <property type="status" value="NOT_ANNOTATED_CDS"/>
    <property type="molecule type" value="Genomic_DNA"/>
</dbReference>
<dbReference type="AlphaFoldDB" id="K3WJW6"/>
<keyword evidence="4" id="KW-0677">Repeat</keyword>
<dbReference type="EnsemblProtists" id="PYU1_T005258">
    <property type="protein sequence ID" value="PYU1_T005258"/>
    <property type="gene ID" value="PYU1_G005247"/>
</dbReference>
<sequence length="660" mass="76245">MQYNYVPLIPGMMSTHYQDTSKADFRKRQILEQMSVGKASGFVTAKDILTTKLNQICGASAPHEQTFYDPSGGTSGANLTGNSSMNQCTRFRKSSNNNMGATSTKYRVDMTQPKWITNDRQVLRFYGYFQEKVQENGYDALRTRRVVLCFYLSDTAISISEPRIENSGIAQGEFMKRMCVTKPNGTSFTPDDFRIGKEVRLYGRVFHIVDSDEATRTFYEEAMDTPLDSPRKYPDDYSSQVDEIEAIKAKLRAKTTAIAESKTEVMRKFHENSQKVLRFYVSWQDPHPLYPETRKYILHYYLCDDTIEIVEPKEERVGRGHFAVLLSRRKVMKHDKMQQATLLEHPKGRLLMDRDLRCGEHVSIFSRQFLLEDCDPFTRDYYLEIHGVTQEPCEAASIGTNSKPSRWKLLQQAVSQQSNGHKSTGGFSSAMLQRLDAHVQDSQEKTSKFHRSDALDNKQLRFRARFHGLRKEDMNYHREFTVTYFLEDDTLSVFEPRVKNAGVTGGRFLDRGRFRKCMDATNRDTMSRENQKERSAYCASDFYVGAIVRFEFSPNQRLELIEADEQTLSYCESHPDVFLYSNIRAIVQQIAISLDRNGADIRRECRTLDQRRQRVISTDDLKRVLHKINLYPELNAQQLVTISRSNMEMLDGKILGTTTT</sequence>
<dbReference type="VEuPathDB" id="FungiDB:PYU1_G005247"/>
<dbReference type="STRING" id="431595.K3WJW6"/>
<dbReference type="eggNOG" id="KOG0043">
    <property type="taxonomic scope" value="Eukaryota"/>
</dbReference>
<dbReference type="GO" id="GO:0043014">
    <property type="term" value="F:alpha-tubulin binding"/>
    <property type="evidence" value="ECO:0007669"/>
    <property type="project" value="TreeGrafter"/>
</dbReference>
<keyword evidence="6" id="KW-0966">Cell projection</keyword>
<dbReference type="GO" id="GO:0000281">
    <property type="term" value="P:mitotic cytokinesis"/>
    <property type="evidence" value="ECO:0007669"/>
    <property type="project" value="TreeGrafter"/>
</dbReference>
<name>K3WJW6_GLOUD</name>
<keyword evidence="9" id="KW-1185">Reference proteome</keyword>
<comment type="subcellular location">
    <subcellularLocation>
        <location evidence="1">Cell projection</location>
        <location evidence="1">Cilium</location>
    </subcellularLocation>
    <subcellularLocation>
        <location evidence="2">Cytoplasm</location>
        <location evidence="2">Cytoskeleton</location>
    </subcellularLocation>
</comment>
<evidence type="ECO:0000259" key="7">
    <source>
        <dbReference type="PROSITE" id="PS51336"/>
    </source>
</evidence>
<dbReference type="FunFam" id="2.30.29.170:FF:000004">
    <property type="entry name" value="EF-hand domain containing 2"/>
    <property type="match status" value="1"/>
</dbReference>
<dbReference type="GO" id="GO:0005930">
    <property type="term" value="C:axoneme"/>
    <property type="evidence" value="ECO:0007669"/>
    <property type="project" value="TreeGrafter"/>
</dbReference>
<reference evidence="9" key="2">
    <citation type="submission" date="2010-04" db="EMBL/GenBank/DDBJ databases">
        <authorList>
            <person name="Buell R."/>
            <person name="Hamilton J."/>
            <person name="Hostetler J."/>
        </authorList>
    </citation>
    <scope>NUCLEOTIDE SEQUENCE [LARGE SCALE GENOMIC DNA]</scope>
    <source>
        <strain evidence="9">DAOM:BR144</strain>
    </source>
</reference>
<reference evidence="8" key="3">
    <citation type="submission" date="2015-02" db="UniProtKB">
        <authorList>
            <consortium name="EnsemblProtists"/>
        </authorList>
    </citation>
    <scope>IDENTIFICATION</scope>
    <source>
        <strain evidence="8">DAOM BR144</strain>
    </source>
</reference>
<evidence type="ECO:0000313" key="9">
    <source>
        <dbReference type="Proteomes" id="UP000019132"/>
    </source>
</evidence>
<protein>
    <recommendedName>
        <fullName evidence="7">DM10 domain-containing protein</fullName>
    </recommendedName>
</protein>
<evidence type="ECO:0000256" key="4">
    <source>
        <dbReference type="ARBA" id="ARBA00022737"/>
    </source>
</evidence>
<evidence type="ECO:0000256" key="3">
    <source>
        <dbReference type="ARBA" id="ARBA00022490"/>
    </source>
</evidence>
<evidence type="ECO:0000256" key="5">
    <source>
        <dbReference type="ARBA" id="ARBA00023212"/>
    </source>
</evidence>